<dbReference type="Gene3D" id="3.40.50.620">
    <property type="entry name" value="HUPs"/>
    <property type="match status" value="1"/>
</dbReference>
<evidence type="ECO:0000256" key="7">
    <source>
        <dbReference type="ARBA" id="ARBA00033999"/>
    </source>
</evidence>
<sequence length="471" mass="56265">MGNSVLWIRNDFRFHDNTALINAINDIKDNENLIFIYHLDPEIIKIETTSYAYFFSSLNSYYESCLKKGLDIYFLYGEILTCFDTLLNEFSNIDKIYYNTIECGYGKSQEQKLNRFLKRKNVEVFSFYDHHLHSANKVLKEDNSHYKVFTHYYNKWMSSKKPEEQNIDYAKLSEIILSDFSKKDPIGKEKFIELRNLLNNDFSMFTGEEKARECLADFMNAKLCSYNENREYPFLDGTSHLSHYLTTGQLSVREVFNAATMMPFSLGQEIFIKELAWRDFYNMIYYFHPNQHNEEIIEKYRYINWEYDEENFIKWKSGLTGFPIIDAAMRQLREEGWMHNRLRMITASFLIKDLLIDWRLGEKYFSEMLIDYDTASNIGGWQWAASVGTDAVPYFRIFNPITQSKKYDPEGKFIKRYVKELEDIPTQYIHEPFKFKKQLEENYGIDIKKLYVSPIVDHKTQRQKALEMFNI</sequence>
<reference evidence="12 13" key="1">
    <citation type="submission" date="2018-06" db="EMBL/GenBank/DDBJ databases">
        <authorList>
            <consortium name="Pathogen Informatics"/>
            <person name="Doyle S."/>
        </authorList>
    </citation>
    <scope>NUCLEOTIDE SEQUENCE [LARGE SCALE GENOMIC DNA]</scope>
    <source>
        <strain evidence="12 13">NCTC13760</strain>
    </source>
</reference>
<comment type="cofactor">
    <cofactor evidence="1">
        <name>(6R)-5,10-methylene-5,6,7,8-tetrahydrofolate</name>
        <dbReference type="ChEBI" id="CHEBI:15636"/>
    </cofactor>
</comment>
<evidence type="ECO:0000313" key="12">
    <source>
        <dbReference type="EMBL" id="SUN68637.1"/>
    </source>
</evidence>
<evidence type="ECO:0000256" key="4">
    <source>
        <dbReference type="ARBA" id="ARBA00022630"/>
    </source>
</evidence>
<dbReference type="InterPro" id="IPR036134">
    <property type="entry name" value="Crypto/Photolyase_FAD-like_sf"/>
</dbReference>
<comment type="similarity">
    <text evidence="10">Belongs to the DNA photolyase family.</text>
</comment>
<dbReference type="FunFam" id="1.10.579.10:FF:000003">
    <property type="entry name" value="Deoxyribodipyrimidine photo-lyase"/>
    <property type="match status" value="1"/>
</dbReference>
<dbReference type="EC" id="4.1.99.3" evidence="2"/>
<dbReference type="SUPFAM" id="SSF52425">
    <property type="entry name" value="Cryptochrome/photolyase, N-terminal domain"/>
    <property type="match status" value="1"/>
</dbReference>
<dbReference type="Pfam" id="PF00875">
    <property type="entry name" value="DNA_photolyase"/>
    <property type="match status" value="1"/>
</dbReference>
<feature type="binding site" evidence="8">
    <location>
        <begin position="371"/>
        <end position="373"/>
    </location>
    <ligand>
        <name>FAD</name>
        <dbReference type="ChEBI" id="CHEBI:57692"/>
    </ligand>
</feature>
<evidence type="ECO:0000256" key="2">
    <source>
        <dbReference type="ARBA" id="ARBA00013149"/>
    </source>
</evidence>
<dbReference type="GeneID" id="69903521"/>
<evidence type="ECO:0000256" key="3">
    <source>
        <dbReference type="ARBA" id="ARBA00014046"/>
    </source>
</evidence>
<dbReference type="Proteomes" id="UP000255352">
    <property type="component" value="Unassembled WGS sequence"/>
</dbReference>
<dbReference type="GO" id="GO:0003904">
    <property type="term" value="F:deoxyribodipyrimidine photo-lyase activity"/>
    <property type="evidence" value="ECO:0007669"/>
    <property type="project" value="UniProtKB-EC"/>
</dbReference>
<feature type="binding site" evidence="8">
    <location>
        <begin position="274"/>
        <end position="281"/>
    </location>
    <ligand>
        <name>FAD</name>
        <dbReference type="ChEBI" id="CHEBI:57692"/>
    </ligand>
</feature>
<comment type="cofactor">
    <cofactor evidence="8">
        <name>FAD</name>
        <dbReference type="ChEBI" id="CHEBI:57692"/>
    </cofactor>
    <text evidence="8">Binds 1 FAD per subunit.</text>
</comment>
<dbReference type="PANTHER" id="PTHR11455">
    <property type="entry name" value="CRYPTOCHROME"/>
    <property type="match status" value="1"/>
</dbReference>
<feature type="domain" description="Photolyase/cryptochrome alpha/beta" evidence="11">
    <location>
        <begin position="2"/>
        <end position="132"/>
    </location>
</feature>
<gene>
    <name evidence="12" type="primary">phrB</name>
    <name evidence="12" type="ORF">NCTC13760_01333</name>
</gene>
<dbReference type="PRINTS" id="PR00147">
    <property type="entry name" value="DNAPHOTLYASE"/>
</dbReference>
<dbReference type="PROSITE" id="PS00691">
    <property type="entry name" value="DNA_PHOTOLYASES_1_2"/>
    <property type="match status" value="1"/>
</dbReference>
<feature type="site" description="Electron transfer via tryptophanyl radical" evidence="9">
    <location>
        <position position="381"/>
    </location>
</feature>
<keyword evidence="4 8" id="KW-0285">Flavoprotein</keyword>
<evidence type="ECO:0000313" key="13">
    <source>
        <dbReference type="Proteomes" id="UP000255352"/>
    </source>
</evidence>
<dbReference type="PANTHER" id="PTHR11455:SF9">
    <property type="entry name" value="CRYPTOCHROME CIRCADIAN CLOCK 5 ISOFORM X1"/>
    <property type="match status" value="1"/>
</dbReference>
<keyword evidence="5 8" id="KW-0274">FAD</keyword>
<accession>A0A380KPM9</accession>
<dbReference type="SUPFAM" id="SSF48173">
    <property type="entry name" value="Cryptochrome/photolyase FAD-binding domain"/>
    <property type="match status" value="1"/>
</dbReference>
<dbReference type="InterPro" id="IPR002081">
    <property type="entry name" value="Cryptochrome/DNA_photolyase_1"/>
</dbReference>
<dbReference type="EMBL" id="UHFP01000001">
    <property type="protein sequence ID" value="SUN68637.1"/>
    <property type="molecule type" value="Genomic_DNA"/>
</dbReference>
<dbReference type="InterPro" id="IPR006050">
    <property type="entry name" value="DNA_photolyase_N"/>
</dbReference>
<dbReference type="GO" id="GO:0000719">
    <property type="term" value="P:photoreactive repair"/>
    <property type="evidence" value="ECO:0007669"/>
    <property type="project" value="UniProtKB-ARBA"/>
</dbReference>
<comment type="catalytic activity">
    <reaction evidence="7">
        <text>cyclobutadipyrimidine (in DNA) = 2 pyrimidine residues (in DNA).</text>
        <dbReference type="EC" id="4.1.99.3"/>
    </reaction>
</comment>
<feature type="site" description="Electron transfer via tryptophanyl radical" evidence="9">
    <location>
        <position position="358"/>
    </location>
</feature>
<dbReference type="AlphaFoldDB" id="A0A380KPM9"/>
<dbReference type="Gene3D" id="1.10.579.10">
    <property type="entry name" value="DNA Cyclobutane Dipyrimidine Photolyase, subunit A, domain 3"/>
    <property type="match status" value="1"/>
</dbReference>
<evidence type="ECO:0000256" key="9">
    <source>
        <dbReference type="PIRSR" id="PIRSR602081-2"/>
    </source>
</evidence>
<name>A0A380KPM9_9STRE</name>
<dbReference type="Pfam" id="PF03441">
    <property type="entry name" value="FAD_binding_7"/>
    <property type="match status" value="1"/>
</dbReference>
<evidence type="ECO:0000256" key="6">
    <source>
        <dbReference type="ARBA" id="ARBA00022991"/>
    </source>
</evidence>
<dbReference type="Gene3D" id="1.25.40.80">
    <property type="match status" value="1"/>
</dbReference>
<organism evidence="12 13">
    <name type="scientific">Streptococcus infantarius</name>
    <dbReference type="NCBI Taxonomy" id="102684"/>
    <lineage>
        <taxon>Bacteria</taxon>
        <taxon>Bacillati</taxon>
        <taxon>Bacillota</taxon>
        <taxon>Bacilli</taxon>
        <taxon>Lactobacillales</taxon>
        <taxon>Streptococcaceae</taxon>
        <taxon>Streptococcus</taxon>
    </lineage>
</organism>
<dbReference type="GO" id="GO:0009416">
    <property type="term" value="P:response to light stimulus"/>
    <property type="evidence" value="ECO:0007669"/>
    <property type="project" value="TreeGrafter"/>
</dbReference>
<keyword evidence="12" id="KW-0456">Lyase</keyword>
<evidence type="ECO:0000259" key="11">
    <source>
        <dbReference type="PROSITE" id="PS51645"/>
    </source>
</evidence>
<feature type="binding site" evidence="8">
    <location>
        <begin position="238"/>
        <end position="242"/>
    </location>
    <ligand>
        <name>FAD</name>
        <dbReference type="ChEBI" id="CHEBI:57692"/>
    </ligand>
</feature>
<dbReference type="InterPro" id="IPR036155">
    <property type="entry name" value="Crypto/Photolyase_N_sf"/>
</dbReference>
<dbReference type="InterPro" id="IPR005101">
    <property type="entry name" value="Cryptochr/Photolyase_FAD-bd"/>
</dbReference>
<evidence type="ECO:0000256" key="5">
    <source>
        <dbReference type="ARBA" id="ARBA00022827"/>
    </source>
</evidence>
<evidence type="ECO:0000256" key="10">
    <source>
        <dbReference type="RuleBase" id="RU004182"/>
    </source>
</evidence>
<feature type="binding site" evidence="8">
    <location>
        <position position="226"/>
    </location>
    <ligand>
        <name>FAD</name>
        <dbReference type="ChEBI" id="CHEBI:57692"/>
    </ligand>
</feature>
<dbReference type="PROSITE" id="PS00394">
    <property type="entry name" value="DNA_PHOTOLYASES_1_1"/>
    <property type="match status" value="1"/>
</dbReference>
<dbReference type="InterPro" id="IPR014729">
    <property type="entry name" value="Rossmann-like_a/b/a_fold"/>
</dbReference>
<protein>
    <recommendedName>
        <fullName evidence="3">Deoxyribodipyrimidine photo-lyase</fullName>
        <ecNumber evidence="2">4.1.99.3</ecNumber>
    </recommendedName>
</protein>
<evidence type="ECO:0000256" key="8">
    <source>
        <dbReference type="PIRSR" id="PIRSR602081-1"/>
    </source>
</evidence>
<dbReference type="InterPro" id="IPR018394">
    <property type="entry name" value="DNA_photolyase_1_CS_C"/>
</dbReference>
<evidence type="ECO:0000256" key="1">
    <source>
        <dbReference type="ARBA" id="ARBA00001932"/>
    </source>
</evidence>
<keyword evidence="6 10" id="KW-0157">Chromophore</keyword>
<dbReference type="GO" id="GO:0071949">
    <property type="term" value="F:FAD binding"/>
    <property type="evidence" value="ECO:0007669"/>
    <property type="project" value="TreeGrafter"/>
</dbReference>
<feature type="site" description="Electron transfer via tryptophanyl radical" evidence="9">
    <location>
        <position position="305"/>
    </location>
</feature>
<proteinExistence type="inferred from homology"/>
<dbReference type="GO" id="GO:0003677">
    <property type="term" value="F:DNA binding"/>
    <property type="evidence" value="ECO:0007669"/>
    <property type="project" value="TreeGrafter"/>
</dbReference>
<feature type="binding site" evidence="8">
    <location>
        <position position="271"/>
    </location>
    <ligand>
        <name>FAD</name>
        <dbReference type="ChEBI" id="CHEBI:57692"/>
    </ligand>
</feature>
<dbReference type="RefSeq" id="WP_006532606.1">
    <property type="nucleotide sequence ID" value="NZ_CABKNK020000001.1"/>
</dbReference>
<dbReference type="PROSITE" id="PS51645">
    <property type="entry name" value="PHR_CRY_ALPHA_BETA"/>
    <property type="match status" value="1"/>
</dbReference>